<dbReference type="Proteomes" id="UP001185092">
    <property type="component" value="Unassembled WGS sequence"/>
</dbReference>
<accession>A0AAE4BT33</accession>
<evidence type="ECO:0000313" key="2">
    <source>
        <dbReference type="Proteomes" id="UP001185092"/>
    </source>
</evidence>
<evidence type="ECO:0000313" key="1">
    <source>
        <dbReference type="EMBL" id="MDR6239082.1"/>
    </source>
</evidence>
<keyword evidence="2" id="KW-1185">Reference proteome</keyword>
<dbReference type="AlphaFoldDB" id="A0AAE4BT33"/>
<name>A0AAE4BT33_9BACT</name>
<dbReference type="RefSeq" id="WP_309938605.1">
    <property type="nucleotide sequence ID" value="NZ_AP025305.1"/>
</dbReference>
<organism evidence="1 2">
    <name type="scientific">Aureibacter tunicatorum</name>
    <dbReference type="NCBI Taxonomy" id="866807"/>
    <lineage>
        <taxon>Bacteria</taxon>
        <taxon>Pseudomonadati</taxon>
        <taxon>Bacteroidota</taxon>
        <taxon>Cytophagia</taxon>
        <taxon>Cytophagales</taxon>
        <taxon>Persicobacteraceae</taxon>
        <taxon>Aureibacter</taxon>
    </lineage>
</organism>
<protein>
    <submittedName>
        <fullName evidence="1">Uncharacterized protein</fullName>
    </submittedName>
</protein>
<dbReference type="EMBL" id="JAVDQD010000002">
    <property type="protein sequence ID" value="MDR6239082.1"/>
    <property type="molecule type" value="Genomic_DNA"/>
</dbReference>
<proteinExistence type="predicted"/>
<comment type="caution">
    <text evidence="1">The sequence shown here is derived from an EMBL/GenBank/DDBJ whole genome shotgun (WGS) entry which is preliminary data.</text>
</comment>
<gene>
    <name evidence="1" type="ORF">HNQ88_002119</name>
</gene>
<sequence>MRNTLNELIKRKNELEQNLVKLRRQSEADLVLHAFRNRHKKLVIKYSNELSNIKKRIAIEKGIKE</sequence>
<reference evidence="1" key="1">
    <citation type="submission" date="2023-07" db="EMBL/GenBank/DDBJ databases">
        <title>Genomic Encyclopedia of Type Strains, Phase IV (KMG-IV): sequencing the most valuable type-strain genomes for metagenomic binning, comparative biology and taxonomic classification.</title>
        <authorList>
            <person name="Goeker M."/>
        </authorList>
    </citation>
    <scope>NUCLEOTIDE SEQUENCE</scope>
    <source>
        <strain evidence="1">DSM 26174</strain>
    </source>
</reference>